<comment type="cofactor">
    <cofactor evidence="5">
        <name>a divalent metal cation</name>
        <dbReference type="ChEBI" id="CHEBI:60240"/>
    </cofactor>
    <text evidence="5">Binds 2 divalent metal cations per subunit.</text>
</comment>
<dbReference type="PANTHER" id="PTHR32481:SF9">
    <property type="entry name" value="ENDOGLUCANASE"/>
    <property type="match status" value="1"/>
</dbReference>
<dbReference type="PIRSF" id="PIRSF001123">
    <property type="entry name" value="PepA_GA"/>
    <property type="match status" value="1"/>
</dbReference>
<protein>
    <submittedName>
        <fullName evidence="6">Endoglucanase</fullName>
    </submittedName>
</protein>
<feature type="active site" description="Proton acceptor" evidence="4">
    <location>
        <position position="163"/>
    </location>
</feature>
<sequence>MADTLTSILKKLLNQPTAPFHEYHVRAQIEQYLLDVPNVELSTDAFGNLLATYRKGKHKSTPVWALGAHMDHPAWVKVPGKTDEWEFLGGVPKNLVEKKENIALRKESGDIAPWGFPVVFEDGKVHAAACDDVVGCAIIVAVFKELSRLGLDATVHAAFTRAEEVGFLGAWHLGKHWPFGKDAVFLSLETSRPVNGAEMGDGPIVRVGDRLSVFDHELINVLMRTAAEQGIRVQRCLLDAGACEATALQACGIRSVGLSVPLGNYHNLDDDQNIVSEYVDIEDVKQMINLIVALVATKHDGLGERTLEERVNLRMKEYKKYLEIGNAKYEEMTA</sequence>
<dbReference type="AlphaFoldDB" id="A0A366HPP8"/>
<dbReference type="Proteomes" id="UP000253426">
    <property type="component" value="Unassembled WGS sequence"/>
</dbReference>
<feature type="binding site" evidence="5">
    <location>
        <position position="266"/>
    </location>
    <ligand>
        <name>Zn(2+)</name>
        <dbReference type="ChEBI" id="CHEBI:29105"/>
        <label>2</label>
    </ligand>
</feature>
<comment type="similarity">
    <text evidence="3">Belongs to the peptidase M42 family.</text>
</comment>
<comment type="caution">
    <text evidence="6">The sequence shown here is derived from an EMBL/GenBank/DDBJ whole genome shotgun (WGS) entry which is preliminary data.</text>
</comment>
<evidence type="ECO:0000256" key="5">
    <source>
        <dbReference type="PIRSR" id="PIRSR001123-2"/>
    </source>
</evidence>
<keyword evidence="1 5" id="KW-0479">Metal-binding</keyword>
<dbReference type="GO" id="GO:0046872">
    <property type="term" value="F:metal ion binding"/>
    <property type="evidence" value="ECO:0007669"/>
    <property type="project" value="UniProtKB-UniRule"/>
</dbReference>
<dbReference type="SUPFAM" id="SSF53187">
    <property type="entry name" value="Zn-dependent exopeptidases"/>
    <property type="match status" value="1"/>
</dbReference>
<gene>
    <name evidence="6" type="ORF">DES53_1023</name>
</gene>
<evidence type="ECO:0000256" key="2">
    <source>
        <dbReference type="ARBA" id="ARBA00022801"/>
    </source>
</evidence>
<organism evidence="6 7">
    <name type="scientific">Roseimicrobium gellanilyticum</name>
    <dbReference type="NCBI Taxonomy" id="748857"/>
    <lineage>
        <taxon>Bacteria</taxon>
        <taxon>Pseudomonadati</taxon>
        <taxon>Verrucomicrobiota</taxon>
        <taxon>Verrucomicrobiia</taxon>
        <taxon>Verrucomicrobiales</taxon>
        <taxon>Verrucomicrobiaceae</taxon>
        <taxon>Roseimicrobium</taxon>
    </lineage>
</organism>
<feature type="binding site" evidence="5">
    <location>
        <position position="164"/>
    </location>
    <ligand>
        <name>Zn(2+)</name>
        <dbReference type="ChEBI" id="CHEBI:29105"/>
        <label>2</label>
    </ligand>
</feature>
<evidence type="ECO:0000256" key="4">
    <source>
        <dbReference type="PIRSR" id="PIRSR001123-1"/>
    </source>
</evidence>
<dbReference type="PANTHER" id="PTHR32481">
    <property type="entry name" value="AMINOPEPTIDASE"/>
    <property type="match status" value="1"/>
</dbReference>
<name>A0A366HPP8_9BACT</name>
<evidence type="ECO:0000313" key="7">
    <source>
        <dbReference type="Proteomes" id="UP000253426"/>
    </source>
</evidence>
<accession>A0A366HPP8</accession>
<keyword evidence="7" id="KW-1185">Reference proteome</keyword>
<evidence type="ECO:0000256" key="1">
    <source>
        <dbReference type="ARBA" id="ARBA00022723"/>
    </source>
</evidence>
<feature type="binding site" evidence="5">
    <location>
        <position position="182"/>
    </location>
    <ligand>
        <name>Zn(2+)</name>
        <dbReference type="ChEBI" id="CHEBI:29105"/>
        <label>1</label>
    </ligand>
</feature>
<proteinExistence type="inferred from homology"/>
<evidence type="ECO:0000256" key="3">
    <source>
        <dbReference type="PIRNR" id="PIRNR001123"/>
    </source>
</evidence>
<dbReference type="InterPro" id="IPR051464">
    <property type="entry name" value="Peptidase_M42_aminopept"/>
</dbReference>
<dbReference type="InterPro" id="IPR008007">
    <property type="entry name" value="Peptidase_M42"/>
</dbReference>
<dbReference type="Pfam" id="PF05343">
    <property type="entry name" value="Peptidase_M42"/>
    <property type="match status" value="1"/>
</dbReference>
<keyword evidence="2" id="KW-0378">Hydrolase</keyword>
<dbReference type="RefSeq" id="WP_113957206.1">
    <property type="nucleotide sequence ID" value="NZ_QNRR01000002.1"/>
</dbReference>
<evidence type="ECO:0000313" key="6">
    <source>
        <dbReference type="EMBL" id="RBP45621.1"/>
    </source>
</evidence>
<dbReference type="Gene3D" id="3.40.630.10">
    <property type="entry name" value="Zn peptidases"/>
    <property type="match status" value="1"/>
</dbReference>
<feature type="binding site" evidence="5">
    <location>
        <position position="131"/>
    </location>
    <ligand>
        <name>Zn(2+)</name>
        <dbReference type="ChEBI" id="CHEBI:29105"/>
        <label>1</label>
    </ligand>
</feature>
<dbReference type="GO" id="GO:0004177">
    <property type="term" value="F:aminopeptidase activity"/>
    <property type="evidence" value="ECO:0007669"/>
    <property type="project" value="UniProtKB-UniRule"/>
</dbReference>
<reference evidence="6 7" key="1">
    <citation type="submission" date="2018-06" db="EMBL/GenBank/DDBJ databases">
        <title>Genomic Encyclopedia of Type Strains, Phase IV (KMG-IV): sequencing the most valuable type-strain genomes for metagenomic binning, comparative biology and taxonomic classification.</title>
        <authorList>
            <person name="Goeker M."/>
        </authorList>
    </citation>
    <scope>NUCLEOTIDE SEQUENCE [LARGE SCALE GENOMIC DNA]</scope>
    <source>
        <strain evidence="6 7">DSM 25532</strain>
    </source>
</reference>
<dbReference type="EMBL" id="QNRR01000002">
    <property type="protein sequence ID" value="RBP45621.1"/>
    <property type="molecule type" value="Genomic_DNA"/>
</dbReference>
<feature type="binding site" evidence="5">
    <location>
        <position position="131"/>
    </location>
    <ligand>
        <name>Zn(2+)</name>
        <dbReference type="ChEBI" id="CHEBI:29105"/>
        <label>2</label>
    </ligand>
</feature>
<dbReference type="OrthoDB" id="179902at2"/>